<gene>
    <name evidence="1" type="ORF">EV214_11237</name>
</gene>
<evidence type="ECO:0000313" key="1">
    <source>
        <dbReference type="EMBL" id="TCO74560.1"/>
    </source>
</evidence>
<sequence>MKIENIVGDILYFFLKLCSYKWLLIVEDIVIE</sequence>
<comment type="caution">
    <text evidence="1">The sequence shown here is derived from an EMBL/GenBank/DDBJ whole genome shotgun (WGS) entry which is preliminary data.</text>
</comment>
<protein>
    <submittedName>
        <fullName evidence="1">Uncharacterized protein</fullName>
    </submittedName>
</protein>
<name>A0A4V2SB87_9FIRM</name>
<accession>A0A4V2SB87</accession>
<dbReference type="Proteomes" id="UP000294919">
    <property type="component" value="Unassembled WGS sequence"/>
</dbReference>
<dbReference type="AlphaFoldDB" id="A0A4V2SB87"/>
<reference evidence="1 2" key="1">
    <citation type="submission" date="2019-03" db="EMBL/GenBank/DDBJ databases">
        <title>Genomic Encyclopedia of Type Strains, Phase IV (KMG-IV): sequencing the most valuable type-strain genomes for metagenomic binning, comparative biology and taxonomic classification.</title>
        <authorList>
            <person name="Goeker M."/>
        </authorList>
    </citation>
    <scope>NUCLEOTIDE SEQUENCE [LARGE SCALE GENOMIC DNA]</scope>
    <source>
        <strain evidence="1 2">DSM 102940</strain>
    </source>
</reference>
<organism evidence="1 2">
    <name type="scientific">Marinisporobacter balticus</name>
    <dbReference type="NCBI Taxonomy" id="2018667"/>
    <lineage>
        <taxon>Bacteria</taxon>
        <taxon>Bacillati</taxon>
        <taxon>Bacillota</taxon>
        <taxon>Clostridia</taxon>
        <taxon>Peptostreptococcales</taxon>
        <taxon>Thermotaleaceae</taxon>
        <taxon>Marinisporobacter</taxon>
    </lineage>
</organism>
<proteinExistence type="predicted"/>
<evidence type="ECO:0000313" key="2">
    <source>
        <dbReference type="Proteomes" id="UP000294919"/>
    </source>
</evidence>
<keyword evidence="2" id="KW-1185">Reference proteome</keyword>
<dbReference type="EMBL" id="SLWV01000012">
    <property type="protein sequence ID" value="TCO74560.1"/>
    <property type="molecule type" value="Genomic_DNA"/>
</dbReference>